<evidence type="ECO:0000259" key="1">
    <source>
        <dbReference type="Pfam" id="PF00089"/>
    </source>
</evidence>
<dbReference type="Pfam" id="PF00089">
    <property type="entry name" value="Trypsin"/>
    <property type="match status" value="1"/>
</dbReference>
<geneLocation type="plasmid" evidence="2 3">
    <name>pCLG2</name>
</geneLocation>
<dbReference type="InterPro" id="IPR009003">
    <property type="entry name" value="Peptidase_S1_PA"/>
</dbReference>
<evidence type="ECO:0000313" key="3">
    <source>
        <dbReference type="Proteomes" id="UP000006160"/>
    </source>
</evidence>
<dbReference type="GO" id="GO:0006508">
    <property type="term" value="P:proteolysis"/>
    <property type="evidence" value="ECO:0007669"/>
    <property type="project" value="InterPro"/>
</dbReference>
<name>A0A9N7AMC2_CLOBO</name>
<dbReference type="Proteomes" id="UP000006160">
    <property type="component" value="Plasmid pCLG2"/>
</dbReference>
<feature type="domain" description="Peptidase S1" evidence="1">
    <location>
        <begin position="136"/>
        <end position="300"/>
    </location>
</feature>
<dbReference type="Gene3D" id="2.40.10.10">
    <property type="entry name" value="Trypsin-like serine proteases"/>
    <property type="match status" value="1"/>
</dbReference>
<dbReference type="AlphaFoldDB" id="A0A9N7AMC2"/>
<organism evidence="2 3">
    <name type="scientific">Clostridium botulinum D str. 1873</name>
    <dbReference type="NCBI Taxonomy" id="592027"/>
    <lineage>
        <taxon>Bacteria</taxon>
        <taxon>Bacillati</taxon>
        <taxon>Bacillota</taxon>
        <taxon>Clostridia</taxon>
        <taxon>Eubacteriales</taxon>
        <taxon>Clostridiaceae</taxon>
        <taxon>Clostridium</taxon>
    </lineage>
</organism>
<protein>
    <recommendedName>
        <fullName evidence="1">Peptidase S1 domain-containing protein</fullName>
    </recommendedName>
</protein>
<proteinExistence type="predicted"/>
<evidence type="ECO:0000313" key="2">
    <source>
        <dbReference type="EMBL" id="ACT33707.1"/>
    </source>
</evidence>
<dbReference type="GeneID" id="66320281"/>
<reference evidence="2 3" key="1">
    <citation type="submission" date="2009-10" db="EMBL/GenBank/DDBJ databases">
        <authorList>
            <person name="Joardar V."/>
            <person name="Shrivastava S."/>
            <person name="Brinkac L.M."/>
            <person name="Harkins D.M."/>
            <person name="Durkin A.S."/>
            <person name="Sutton G."/>
        </authorList>
    </citation>
    <scope>NUCLEOTIDE SEQUENCE [LARGE SCALE GENOMIC DNA]</scope>
    <source>
        <strain evidence="3">D str. 1873</strain>
        <plasmid evidence="2 3">pCLG2</plasmid>
    </source>
</reference>
<accession>A0A9N7AMC2</accession>
<dbReference type="InterPro" id="IPR043504">
    <property type="entry name" value="Peptidase_S1_PA_chymotrypsin"/>
</dbReference>
<dbReference type="SUPFAM" id="SSF50494">
    <property type="entry name" value="Trypsin-like serine proteases"/>
    <property type="match status" value="1"/>
</dbReference>
<dbReference type="GO" id="GO:0004252">
    <property type="term" value="F:serine-type endopeptidase activity"/>
    <property type="evidence" value="ECO:0007669"/>
    <property type="project" value="InterPro"/>
</dbReference>
<gene>
    <name evidence="2" type="ORF">CLG_A0037</name>
</gene>
<dbReference type="RefSeq" id="WP_012775903.1">
    <property type="nucleotide sequence ID" value="NC_012945.1"/>
</dbReference>
<dbReference type="InterPro" id="IPR001254">
    <property type="entry name" value="Trypsin_dom"/>
</dbReference>
<dbReference type="EMBL" id="CP001660">
    <property type="protein sequence ID" value="ACT33707.1"/>
    <property type="molecule type" value="Genomic_DNA"/>
</dbReference>
<keyword evidence="2" id="KW-0614">Plasmid</keyword>
<sequence>MDCKNVNTCCCYCRPCNKNTLEEKISYIASNEYEIFLKKANVVGVGLGYKVTSGFCTFQKCIKVFVTKKVYENELPEADLVPAIYKGIITDTVDSGYFQPQSLTEKIRPVICGYSLGPVNALGGTLGCLVTDGFSRFFLSNNHVLADFNSLSINTPILQPSANDGGKSPADVVGNLSNFIPLERVTAFKRPTNYVDCAIARLIDKSIASPAIALVGPPKGTKQPQLNSSVKKVGKTSELTTGTITAINVTYTADYGIKEVLFKNQIVTTFLSQPGDSGSVLLDNDNYVLGLIIGGSNTMTVSNNISDVLRLMSIGIVTS</sequence>